<dbReference type="KEGG" id="sga:GALLO_0430"/>
<dbReference type="SMART" id="SM01040">
    <property type="entry name" value="Bro-N"/>
    <property type="match status" value="1"/>
</dbReference>
<evidence type="ECO:0000259" key="1">
    <source>
        <dbReference type="PROSITE" id="PS51750"/>
    </source>
</evidence>
<protein>
    <submittedName>
        <fullName evidence="2">Prophage antirepressor</fullName>
    </submittedName>
</protein>
<dbReference type="Pfam" id="PF02498">
    <property type="entry name" value="Bro-N"/>
    <property type="match status" value="1"/>
</dbReference>
<evidence type="ECO:0000313" key="2">
    <source>
        <dbReference type="EMBL" id="CBI12922.1"/>
    </source>
</evidence>
<sequence length="258" mass="29737">MNEIFNFHGQEVRTVTVDNEPWFVANDVANVLGYANQRDALSKHVDDEDKITLTSQNATLENIPNRGLSAINESGLYSLILSSKLPQAKDFKRWVTSEVLPTIRKHGMYAVDDLLDNPDMAIATFKRLKEERRLRLQAQEEVAQKNQMIQELQPKATYYDLILQSESLVAISVIAKDYGMSAKKLNNLLHELKVQFKQGSTWLLYQKYADKGYTQSKTHTIDAERSRMHTYWTQKGRLFIYDLLKNKKGILPKIEQEA</sequence>
<dbReference type="RefSeq" id="WP_012961478.1">
    <property type="nucleotide sequence ID" value="NC_013798.1"/>
</dbReference>
<dbReference type="InterPro" id="IPR003497">
    <property type="entry name" value="BRO_N_domain"/>
</dbReference>
<reference evidence="2 3" key="1">
    <citation type="journal article" date="2010" name="J. Bacteriol.">
        <title>Genome sequence of Streptococcus gallolyticus: insights into its adaptation to the bovine rumen and its ability to cause endocarditis.</title>
        <authorList>
            <person name="Rusniok C."/>
            <person name="Couve E."/>
            <person name="Da Cunha V."/>
            <person name="El Gana R."/>
            <person name="Zidane N."/>
            <person name="Bouchier C."/>
            <person name="Poyart C."/>
            <person name="Leclercq R."/>
            <person name="Trieu-Cuot P."/>
            <person name="Glaser P."/>
        </authorList>
    </citation>
    <scope>NUCLEOTIDE SEQUENCE [LARGE SCALE GENOMIC DNA]</scope>
    <source>
        <strain evidence="2 3">UCN34</strain>
    </source>
</reference>
<accession>A0AA36JWP7</accession>
<dbReference type="Pfam" id="PF03374">
    <property type="entry name" value="ANT"/>
    <property type="match status" value="1"/>
</dbReference>
<dbReference type="PROSITE" id="PS51750">
    <property type="entry name" value="BRO_N"/>
    <property type="match status" value="1"/>
</dbReference>
<dbReference type="PANTHER" id="PTHR36180:SF2">
    <property type="entry name" value="BRO FAMILY PROTEIN"/>
    <property type="match status" value="1"/>
</dbReference>
<gene>
    <name evidence="2" type="ordered locus">GALLO_0430</name>
</gene>
<dbReference type="PANTHER" id="PTHR36180">
    <property type="entry name" value="DNA-BINDING PROTEIN-RELATED-RELATED"/>
    <property type="match status" value="1"/>
</dbReference>
<dbReference type="GO" id="GO:0003677">
    <property type="term" value="F:DNA binding"/>
    <property type="evidence" value="ECO:0007669"/>
    <property type="project" value="InterPro"/>
</dbReference>
<proteinExistence type="predicted"/>
<evidence type="ECO:0000313" key="3">
    <source>
        <dbReference type="Proteomes" id="UP000001517"/>
    </source>
</evidence>
<dbReference type="Proteomes" id="UP000001517">
    <property type="component" value="Chromosome"/>
</dbReference>
<dbReference type="EMBL" id="FN597254">
    <property type="protein sequence ID" value="CBI12922.1"/>
    <property type="molecule type" value="Genomic_DNA"/>
</dbReference>
<name>A0AA36JWP7_STRG3</name>
<organism evidence="2 3">
    <name type="scientific">Streptococcus gallolyticus (strain UCN34)</name>
    <dbReference type="NCBI Taxonomy" id="637909"/>
    <lineage>
        <taxon>Bacteria</taxon>
        <taxon>Bacillati</taxon>
        <taxon>Bacillota</taxon>
        <taxon>Bacilli</taxon>
        <taxon>Lactobacillales</taxon>
        <taxon>Streptococcaceae</taxon>
        <taxon>Streptococcus</taxon>
    </lineage>
</organism>
<dbReference type="InterPro" id="IPR005039">
    <property type="entry name" value="Ant_C"/>
</dbReference>
<dbReference type="AlphaFoldDB" id="A0AA36JWP7"/>
<feature type="domain" description="Bro-N" evidence="1">
    <location>
        <begin position="1"/>
        <end position="107"/>
    </location>
</feature>